<dbReference type="Proteomes" id="UP001295444">
    <property type="component" value="Chromosome 07"/>
</dbReference>
<name>A0AAD1SPM1_PELCU</name>
<protein>
    <submittedName>
        <fullName evidence="3">Uncharacterized protein</fullName>
    </submittedName>
</protein>
<proteinExistence type="predicted"/>
<evidence type="ECO:0000256" key="1">
    <source>
        <dbReference type="SAM" id="Coils"/>
    </source>
</evidence>
<feature type="region of interest" description="Disordered" evidence="2">
    <location>
        <begin position="1"/>
        <end position="33"/>
    </location>
</feature>
<dbReference type="AlphaFoldDB" id="A0AAD1SPM1"/>
<evidence type="ECO:0000256" key="2">
    <source>
        <dbReference type="SAM" id="MobiDB-lite"/>
    </source>
</evidence>
<evidence type="ECO:0000313" key="3">
    <source>
        <dbReference type="EMBL" id="CAH2307230.1"/>
    </source>
</evidence>
<gene>
    <name evidence="3" type="ORF">PECUL_23A045474</name>
</gene>
<feature type="coiled-coil region" evidence="1">
    <location>
        <begin position="70"/>
        <end position="97"/>
    </location>
</feature>
<sequence>MDDYLHTPAGPEHGSPTFKMAPTSPSSTCSSADNTTLADIRAELKRMSMVTKDDLNHLYSTLHEAIKTEVAGLKVDVKAQEARILNLEQKVQTTEDHSAATDTALKCQGASSWL</sequence>
<reference evidence="3" key="1">
    <citation type="submission" date="2022-03" db="EMBL/GenBank/DDBJ databases">
        <authorList>
            <person name="Alioto T."/>
            <person name="Alioto T."/>
            <person name="Gomez Garrido J."/>
        </authorList>
    </citation>
    <scope>NUCLEOTIDE SEQUENCE</scope>
</reference>
<accession>A0AAD1SPM1</accession>
<feature type="compositionally biased region" description="Low complexity" evidence="2">
    <location>
        <begin position="21"/>
        <end position="32"/>
    </location>
</feature>
<evidence type="ECO:0000313" key="4">
    <source>
        <dbReference type="Proteomes" id="UP001295444"/>
    </source>
</evidence>
<dbReference type="EMBL" id="OW240918">
    <property type="protein sequence ID" value="CAH2307230.1"/>
    <property type="molecule type" value="Genomic_DNA"/>
</dbReference>
<keyword evidence="4" id="KW-1185">Reference proteome</keyword>
<organism evidence="3 4">
    <name type="scientific">Pelobates cultripes</name>
    <name type="common">Western spadefoot toad</name>
    <dbReference type="NCBI Taxonomy" id="61616"/>
    <lineage>
        <taxon>Eukaryota</taxon>
        <taxon>Metazoa</taxon>
        <taxon>Chordata</taxon>
        <taxon>Craniata</taxon>
        <taxon>Vertebrata</taxon>
        <taxon>Euteleostomi</taxon>
        <taxon>Amphibia</taxon>
        <taxon>Batrachia</taxon>
        <taxon>Anura</taxon>
        <taxon>Pelobatoidea</taxon>
        <taxon>Pelobatidae</taxon>
        <taxon>Pelobates</taxon>
    </lineage>
</organism>
<keyword evidence="1" id="KW-0175">Coiled coil</keyword>